<dbReference type="AlphaFoldDB" id="A0AAW5F7H0"/>
<dbReference type="InterPro" id="IPR036388">
    <property type="entry name" value="WH-like_DNA-bd_sf"/>
</dbReference>
<dbReference type="PANTHER" id="PTHR30346:SF0">
    <property type="entry name" value="HCA OPERON TRANSCRIPTIONAL ACTIVATOR HCAR"/>
    <property type="match status" value="1"/>
</dbReference>
<name>A0AAW5F7H0_CLOSY</name>
<dbReference type="GeneID" id="57969185"/>
<evidence type="ECO:0000256" key="1">
    <source>
        <dbReference type="ARBA" id="ARBA00009437"/>
    </source>
</evidence>
<dbReference type="InterPro" id="IPR000847">
    <property type="entry name" value="LysR_HTH_N"/>
</dbReference>
<dbReference type="Pfam" id="PF00126">
    <property type="entry name" value="HTH_1"/>
    <property type="match status" value="1"/>
</dbReference>
<evidence type="ECO:0000313" key="7">
    <source>
        <dbReference type="EMBL" id="MDB1999470.1"/>
    </source>
</evidence>
<dbReference type="PROSITE" id="PS50931">
    <property type="entry name" value="HTH_LYSR"/>
    <property type="match status" value="1"/>
</dbReference>
<dbReference type="Pfam" id="PF03466">
    <property type="entry name" value="LysR_substrate"/>
    <property type="match status" value="1"/>
</dbReference>
<dbReference type="SUPFAM" id="SSF53850">
    <property type="entry name" value="Periplasmic binding protein-like II"/>
    <property type="match status" value="1"/>
</dbReference>
<protein>
    <submittedName>
        <fullName evidence="6">LysR family transcriptional regulator</fullName>
    </submittedName>
</protein>
<reference evidence="7" key="2">
    <citation type="submission" date="2023-01" db="EMBL/GenBank/DDBJ databases">
        <title>Human gut microbiome strain richness.</title>
        <authorList>
            <person name="Chen-Liaw A."/>
        </authorList>
    </citation>
    <scope>NUCLEOTIDE SEQUENCE</scope>
    <source>
        <strain evidence="7">B1_m1001713B170214d0_201011</strain>
    </source>
</reference>
<dbReference type="PANTHER" id="PTHR30346">
    <property type="entry name" value="TRANSCRIPTIONAL DUAL REGULATOR HCAR-RELATED"/>
    <property type="match status" value="1"/>
</dbReference>
<evidence type="ECO:0000313" key="8">
    <source>
        <dbReference type="Proteomes" id="UP001203136"/>
    </source>
</evidence>
<dbReference type="RefSeq" id="WP_003509591.1">
    <property type="nucleotide sequence ID" value="NZ_BAABZD010000008.1"/>
</dbReference>
<evidence type="ECO:0000259" key="5">
    <source>
        <dbReference type="PROSITE" id="PS50931"/>
    </source>
</evidence>
<dbReference type="GO" id="GO:0032993">
    <property type="term" value="C:protein-DNA complex"/>
    <property type="evidence" value="ECO:0007669"/>
    <property type="project" value="TreeGrafter"/>
</dbReference>
<gene>
    <name evidence="6" type="ORF">K5I21_18595</name>
    <name evidence="7" type="ORF">PM006_04605</name>
</gene>
<evidence type="ECO:0000313" key="6">
    <source>
        <dbReference type="EMBL" id="MCK0087839.1"/>
    </source>
</evidence>
<dbReference type="CDD" id="cd05466">
    <property type="entry name" value="PBP2_LTTR_substrate"/>
    <property type="match status" value="1"/>
</dbReference>
<dbReference type="EMBL" id="JAQLGM010000007">
    <property type="protein sequence ID" value="MDB1999470.1"/>
    <property type="molecule type" value="Genomic_DNA"/>
</dbReference>
<dbReference type="GO" id="GO:0003700">
    <property type="term" value="F:DNA-binding transcription factor activity"/>
    <property type="evidence" value="ECO:0007669"/>
    <property type="project" value="InterPro"/>
</dbReference>
<evidence type="ECO:0000256" key="3">
    <source>
        <dbReference type="ARBA" id="ARBA00023125"/>
    </source>
</evidence>
<dbReference type="Gene3D" id="1.10.10.10">
    <property type="entry name" value="Winged helix-like DNA-binding domain superfamily/Winged helix DNA-binding domain"/>
    <property type="match status" value="1"/>
</dbReference>
<dbReference type="GO" id="GO:0003677">
    <property type="term" value="F:DNA binding"/>
    <property type="evidence" value="ECO:0007669"/>
    <property type="project" value="UniProtKB-KW"/>
</dbReference>
<dbReference type="InterPro" id="IPR005119">
    <property type="entry name" value="LysR_subst-bd"/>
</dbReference>
<dbReference type="InterPro" id="IPR036390">
    <property type="entry name" value="WH_DNA-bd_sf"/>
</dbReference>
<dbReference type="PRINTS" id="PR00039">
    <property type="entry name" value="HTHLYSR"/>
</dbReference>
<dbReference type="SUPFAM" id="SSF46785">
    <property type="entry name" value="Winged helix' DNA-binding domain"/>
    <property type="match status" value="1"/>
</dbReference>
<accession>A0AAW5F7H0</accession>
<dbReference type="Gene3D" id="3.40.190.290">
    <property type="match status" value="1"/>
</dbReference>
<dbReference type="Proteomes" id="UP001203136">
    <property type="component" value="Unassembled WGS sequence"/>
</dbReference>
<feature type="domain" description="HTH lysR-type" evidence="5">
    <location>
        <begin position="7"/>
        <end position="58"/>
    </location>
</feature>
<evidence type="ECO:0000256" key="4">
    <source>
        <dbReference type="ARBA" id="ARBA00023163"/>
    </source>
</evidence>
<comment type="caution">
    <text evidence="6">The sequence shown here is derived from an EMBL/GenBank/DDBJ whole genome shotgun (WGS) entry which is preliminary data.</text>
</comment>
<dbReference type="Proteomes" id="UP001300871">
    <property type="component" value="Unassembled WGS sequence"/>
</dbReference>
<sequence length="307" mass="34758">MINFLNLKYFLILSEEMNFRKAAHKLYITQQSLSGHIQKLEEYFGVPLFYRSTPLRLTPAGIHLKNRAAELLTLESDLQKELLDISGFIGGSLTVGSTHVRTQVLLPSVLQVFNEKHPGVSICLFEGNTDEVEEALHSGTVDVSIGFLPKDTAQIISVPLYEEHFMVIIPNVIIQKYFPGHSVLQNGNPDSQFVLSCLKVCPFLSMTPDTKLAAYSQEYFRFLDFIPKPFLETKNVGTLLSLCSAGLGIIICPETFIRYSFYDFSHHQIYPIEEFHKKNSIVINYRHTKFPSSTINAFVQTAKDIIC</sequence>
<evidence type="ECO:0000256" key="2">
    <source>
        <dbReference type="ARBA" id="ARBA00023015"/>
    </source>
</evidence>
<keyword evidence="4" id="KW-0804">Transcription</keyword>
<comment type="similarity">
    <text evidence="1">Belongs to the LysR transcriptional regulatory family.</text>
</comment>
<keyword evidence="2" id="KW-0805">Transcription regulation</keyword>
<proteinExistence type="inferred from homology"/>
<reference evidence="6" key="1">
    <citation type="journal article" date="2022" name="Cell Host Microbe">
        <title>Colonization of the live biotherapeutic product VE303 and modulation of the microbiota and metabolites in healthy volunteers.</title>
        <authorList>
            <person name="Dsouza M."/>
            <person name="Menon R."/>
            <person name="Crossette E."/>
            <person name="Bhattarai S.K."/>
            <person name="Schneider J."/>
            <person name="Kim Y.G."/>
            <person name="Reddy S."/>
            <person name="Caballero S."/>
            <person name="Felix C."/>
            <person name="Cornacchione L."/>
            <person name="Hendrickson J."/>
            <person name="Watson A.R."/>
            <person name="Minot S.S."/>
            <person name="Greenfield N."/>
            <person name="Schopf L."/>
            <person name="Szabady R."/>
            <person name="Patarroyo J."/>
            <person name="Smith W."/>
            <person name="Harrison P."/>
            <person name="Kuijper E.J."/>
            <person name="Kelly C.P."/>
            <person name="Olle B."/>
            <person name="Bobilev D."/>
            <person name="Silber J.L."/>
            <person name="Bucci V."/>
            <person name="Roberts B."/>
            <person name="Faith J."/>
            <person name="Norman J.M."/>
        </authorList>
    </citation>
    <scope>NUCLEOTIDE SEQUENCE</scope>
    <source>
        <strain evidence="6">VE303-04</strain>
    </source>
</reference>
<dbReference type="EMBL" id="JAINVB010000001">
    <property type="protein sequence ID" value="MCK0087839.1"/>
    <property type="molecule type" value="Genomic_DNA"/>
</dbReference>
<keyword evidence="3" id="KW-0238">DNA-binding</keyword>
<organism evidence="6 8">
    <name type="scientific">Clostridium symbiosum</name>
    <name type="common">Bacteroides symbiosus</name>
    <dbReference type="NCBI Taxonomy" id="1512"/>
    <lineage>
        <taxon>Bacteria</taxon>
        <taxon>Bacillati</taxon>
        <taxon>Bacillota</taxon>
        <taxon>Clostridia</taxon>
        <taxon>Lachnospirales</taxon>
        <taxon>Lachnospiraceae</taxon>
        <taxon>Otoolea</taxon>
    </lineage>
</organism>